<dbReference type="PANTHER" id="PTHR10174:SF216">
    <property type="entry name" value="CRAL-TRIO DOMAIN-CONTAINING PROTEIN-RELATED"/>
    <property type="match status" value="1"/>
</dbReference>
<dbReference type="Gene3D" id="3.40.525.10">
    <property type="entry name" value="CRAL-TRIO lipid binding domain"/>
    <property type="match status" value="1"/>
</dbReference>
<keyword evidence="3" id="KW-1185">Reference proteome</keyword>
<dbReference type="PROSITE" id="PS50191">
    <property type="entry name" value="CRAL_TRIO"/>
    <property type="match status" value="1"/>
</dbReference>
<dbReference type="SMART" id="SM00516">
    <property type="entry name" value="SEC14"/>
    <property type="match status" value="1"/>
</dbReference>
<dbReference type="InterPro" id="IPR036273">
    <property type="entry name" value="CRAL/TRIO_N_dom_sf"/>
</dbReference>
<accession>A0A1A9W9W0</accession>
<evidence type="ECO:0000313" key="2">
    <source>
        <dbReference type="EnsemblMetazoa" id="GBRI011651-PA"/>
    </source>
</evidence>
<dbReference type="SMART" id="SM01100">
    <property type="entry name" value="CRAL_TRIO_N"/>
    <property type="match status" value="1"/>
</dbReference>
<reference evidence="3" key="1">
    <citation type="submission" date="2014-03" db="EMBL/GenBank/DDBJ databases">
        <authorList>
            <person name="Aksoy S."/>
            <person name="Warren W."/>
            <person name="Wilson R.K."/>
        </authorList>
    </citation>
    <scope>NUCLEOTIDE SEQUENCE [LARGE SCALE GENOMIC DNA]</scope>
    <source>
        <strain evidence="3">IAEA</strain>
    </source>
</reference>
<dbReference type="InterPro" id="IPR001251">
    <property type="entry name" value="CRAL-TRIO_dom"/>
</dbReference>
<dbReference type="InterPro" id="IPR036865">
    <property type="entry name" value="CRAL-TRIO_dom_sf"/>
</dbReference>
<evidence type="ECO:0000259" key="1">
    <source>
        <dbReference type="PROSITE" id="PS50191"/>
    </source>
</evidence>
<dbReference type="Gene3D" id="1.20.5.1200">
    <property type="entry name" value="Alpha-tocopherol transfer"/>
    <property type="match status" value="1"/>
</dbReference>
<sequence length="309" mass="36297">MFAVKLLGENLQKVAIEELNEVPSRVPKDIEDLRNWILKQPHLKARTDDQFLLIFLRGCKFSLEKAKSKIDRFYTLKTKHPELFTTQTMDKQTVHEILKLDTFVSLPRPLNGTGPRIQYIRFGAYPPDKYTFTQVISVYHTCQELAAREDDYSVVNGYIQLLDTSSLTYSHIVQITPLIVKKMITFAEDAVPTRLRTMHCVNVSTVYDKLFNMIKHVLPEKFQQRLYVHSSLNSLFEHIPEEYLPHELGGKNGSIEELQHQGYRRFLEFENYLQDDLNYRNNENLRTNELRDYDELFGLDGTFRKLDID</sequence>
<dbReference type="SUPFAM" id="SSF46938">
    <property type="entry name" value="CRAL/TRIO N-terminal domain"/>
    <property type="match status" value="1"/>
</dbReference>
<proteinExistence type="predicted"/>
<dbReference type="PANTHER" id="PTHR10174">
    <property type="entry name" value="ALPHA-TOCOPHEROL TRANSFER PROTEIN-RELATED"/>
    <property type="match status" value="1"/>
</dbReference>
<dbReference type="VEuPathDB" id="VectorBase:GBRI011651"/>
<dbReference type="PRINTS" id="PR00180">
    <property type="entry name" value="CRETINALDHBP"/>
</dbReference>
<dbReference type="AlphaFoldDB" id="A0A1A9W9W0"/>
<organism evidence="2 3">
    <name type="scientific">Glossina brevipalpis</name>
    <dbReference type="NCBI Taxonomy" id="37001"/>
    <lineage>
        <taxon>Eukaryota</taxon>
        <taxon>Metazoa</taxon>
        <taxon>Ecdysozoa</taxon>
        <taxon>Arthropoda</taxon>
        <taxon>Hexapoda</taxon>
        <taxon>Insecta</taxon>
        <taxon>Pterygota</taxon>
        <taxon>Neoptera</taxon>
        <taxon>Endopterygota</taxon>
        <taxon>Diptera</taxon>
        <taxon>Brachycera</taxon>
        <taxon>Muscomorpha</taxon>
        <taxon>Hippoboscoidea</taxon>
        <taxon>Glossinidae</taxon>
        <taxon>Glossina</taxon>
    </lineage>
</organism>
<dbReference type="CDD" id="cd00170">
    <property type="entry name" value="SEC14"/>
    <property type="match status" value="1"/>
</dbReference>
<dbReference type="EnsemblMetazoa" id="GBRI011651-RA">
    <property type="protein sequence ID" value="GBRI011651-PA"/>
    <property type="gene ID" value="GBRI011651"/>
</dbReference>
<dbReference type="Proteomes" id="UP000091820">
    <property type="component" value="Unassembled WGS sequence"/>
</dbReference>
<dbReference type="SUPFAM" id="SSF52087">
    <property type="entry name" value="CRAL/TRIO domain"/>
    <property type="match status" value="1"/>
</dbReference>
<dbReference type="Gene3D" id="1.10.8.20">
    <property type="entry name" value="N-terminal domain of phosphatidylinositol transfer protein sec14p"/>
    <property type="match status" value="1"/>
</dbReference>
<dbReference type="STRING" id="37001.A0A1A9W9W0"/>
<evidence type="ECO:0000313" key="3">
    <source>
        <dbReference type="Proteomes" id="UP000091820"/>
    </source>
</evidence>
<dbReference type="InterPro" id="IPR011074">
    <property type="entry name" value="CRAL/TRIO_N_dom"/>
</dbReference>
<protein>
    <submittedName>
        <fullName evidence="2">CRAL-TRIO domain-containing protein</fullName>
    </submittedName>
</protein>
<dbReference type="Pfam" id="PF00650">
    <property type="entry name" value="CRAL_TRIO"/>
    <property type="match status" value="1"/>
</dbReference>
<name>A0A1A9W9W0_9MUSC</name>
<reference evidence="2" key="2">
    <citation type="submission" date="2020-05" db="UniProtKB">
        <authorList>
            <consortium name="EnsemblMetazoa"/>
        </authorList>
    </citation>
    <scope>IDENTIFICATION</scope>
    <source>
        <strain evidence="2">IAEA</strain>
    </source>
</reference>
<dbReference type="GO" id="GO:1902936">
    <property type="term" value="F:phosphatidylinositol bisphosphate binding"/>
    <property type="evidence" value="ECO:0007669"/>
    <property type="project" value="TreeGrafter"/>
</dbReference>
<feature type="domain" description="CRAL-TRIO" evidence="1">
    <location>
        <begin position="91"/>
        <end position="256"/>
    </location>
</feature>
<dbReference type="GO" id="GO:0016020">
    <property type="term" value="C:membrane"/>
    <property type="evidence" value="ECO:0007669"/>
    <property type="project" value="TreeGrafter"/>
</dbReference>